<feature type="domain" description="J" evidence="2">
    <location>
        <begin position="354"/>
        <end position="407"/>
    </location>
</feature>
<dbReference type="HOGENOM" id="CLU_715869_0_0_1"/>
<dbReference type="InterPro" id="IPR001623">
    <property type="entry name" value="DnaJ_domain"/>
</dbReference>
<dbReference type="InParanoid" id="F4S6S9"/>
<dbReference type="PROSITE" id="PS50076">
    <property type="entry name" value="DNAJ_2"/>
    <property type="match status" value="1"/>
</dbReference>
<dbReference type="RefSeq" id="XP_007417092.1">
    <property type="nucleotide sequence ID" value="XM_007417030.1"/>
</dbReference>
<reference evidence="4" key="1">
    <citation type="journal article" date="2011" name="Proc. Natl. Acad. Sci. U.S.A.">
        <title>Obligate biotrophy features unraveled by the genomic analysis of rust fungi.</title>
        <authorList>
            <person name="Duplessis S."/>
            <person name="Cuomo C.A."/>
            <person name="Lin Y.-C."/>
            <person name="Aerts A."/>
            <person name="Tisserant E."/>
            <person name="Veneault-Fourrey C."/>
            <person name="Joly D.L."/>
            <person name="Hacquard S."/>
            <person name="Amselem J."/>
            <person name="Cantarel B.L."/>
            <person name="Chiu R."/>
            <person name="Coutinho P.M."/>
            <person name="Feau N."/>
            <person name="Field M."/>
            <person name="Frey P."/>
            <person name="Gelhaye E."/>
            <person name="Goldberg J."/>
            <person name="Grabherr M.G."/>
            <person name="Kodira C.D."/>
            <person name="Kohler A."/>
            <person name="Kuees U."/>
            <person name="Lindquist E.A."/>
            <person name="Lucas S.M."/>
            <person name="Mago R."/>
            <person name="Mauceli E."/>
            <person name="Morin E."/>
            <person name="Murat C."/>
            <person name="Pangilinan J.L."/>
            <person name="Park R."/>
            <person name="Pearson M."/>
            <person name="Quesneville H."/>
            <person name="Rouhier N."/>
            <person name="Sakthikumar S."/>
            <person name="Salamov A.A."/>
            <person name="Schmutz J."/>
            <person name="Selles B."/>
            <person name="Shapiro H."/>
            <person name="Tanguay P."/>
            <person name="Tuskan G.A."/>
            <person name="Henrissat B."/>
            <person name="Van de Peer Y."/>
            <person name="Rouze P."/>
            <person name="Ellis J.G."/>
            <person name="Dodds P.N."/>
            <person name="Schein J.E."/>
            <person name="Zhong S."/>
            <person name="Hamelin R.C."/>
            <person name="Grigoriev I.V."/>
            <person name="Szabo L.J."/>
            <person name="Martin F."/>
        </authorList>
    </citation>
    <scope>NUCLEOTIDE SEQUENCE [LARGE SCALE GENOMIC DNA]</scope>
    <source>
        <strain evidence="4">98AG31 / pathotype 3-4-7</strain>
    </source>
</reference>
<dbReference type="VEuPathDB" id="FungiDB:MELLADRAFT_94188"/>
<dbReference type="Pfam" id="PF00226">
    <property type="entry name" value="DnaJ"/>
    <property type="match status" value="1"/>
</dbReference>
<protein>
    <recommendedName>
        <fullName evidence="2">J domain-containing protein</fullName>
    </recommendedName>
</protein>
<dbReference type="KEGG" id="mlr:MELLADRAFT_94188"/>
<dbReference type="EMBL" id="GL883156">
    <property type="protein sequence ID" value="EGF99665.1"/>
    <property type="molecule type" value="Genomic_DNA"/>
</dbReference>
<accession>F4S6S9</accession>
<dbReference type="AlphaFoldDB" id="F4S6S9"/>
<evidence type="ECO:0000256" key="1">
    <source>
        <dbReference type="SAM" id="MobiDB-lite"/>
    </source>
</evidence>
<dbReference type="PRINTS" id="PR00625">
    <property type="entry name" value="JDOMAIN"/>
</dbReference>
<dbReference type="Gene3D" id="1.25.40.10">
    <property type="entry name" value="Tetratricopeptide repeat domain"/>
    <property type="match status" value="1"/>
</dbReference>
<feature type="region of interest" description="Disordered" evidence="1">
    <location>
        <begin position="31"/>
        <end position="104"/>
    </location>
</feature>
<dbReference type="SUPFAM" id="SSF46565">
    <property type="entry name" value="Chaperone J-domain"/>
    <property type="match status" value="1"/>
</dbReference>
<dbReference type="SMART" id="SM00271">
    <property type="entry name" value="DnaJ"/>
    <property type="match status" value="1"/>
</dbReference>
<sequence length="411" mass="46813">MDICSGILLSDDRCSPIPQDILLLANDSHSHVIEESPPHPPAVRTRKRQAGTTEPENLEPETCIADRKRQAGTTEPDDLEPHTCIANPCYPSKRRKENSMQEARISPSLLRQASDAYKDGNFQLAAQHFRLLLCLYREQKPQNMPGCPDTDMIRVCLDLTRCYLNLKLADTAHEVLEDAWHPNRTLTIDIKHTLFVDLSRLYCEVQAQQILLSKDKNNDLGGAQEEDERATVESLKLIYNYGTQYFFEGQPQNAMVLLSNAVRRTEGNSHIHIGESLKNALVEIHLLLAEAFLCLGQLEDVLTTLKKLWSPINYLYIDQRHQHFLWLARVHARATKPYTDPNRENNCFIAKKLDLYERLGLSHTATAVDIKKAYKRCSLLFHPDKSGDTFAFQQKICLYYLVSSLSDQGGI</sequence>
<evidence type="ECO:0000313" key="4">
    <source>
        <dbReference type="Proteomes" id="UP000001072"/>
    </source>
</evidence>
<dbReference type="CDD" id="cd06257">
    <property type="entry name" value="DnaJ"/>
    <property type="match status" value="1"/>
</dbReference>
<dbReference type="STRING" id="747676.F4S6S9"/>
<gene>
    <name evidence="3" type="ORF">MELLADRAFT_94188</name>
</gene>
<dbReference type="Proteomes" id="UP000001072">
    <property type="component" value="Unassembled WGS sequence"/>
</dbReference>
<organism evidence="4">
    <name type="scientific">Melampsora larici-populina (strain 98AG31 / pathotype 3-4-7)</name>
    <name type="common">Poplar leaf rust fungus</name>
    <dbReference type="NCBI Taxonomy" id="747676"/>
    <lineage>
        <taxon>Eukaryota</taxon>
        <taxon>Fungi</taxon>
        <taxon>Dikarya</taxon>
        <taxon>Basidiomycota</taxon>
        <taxon>Pucciniomycotina</taxon>
        <taxon>Pucciniomycetes</taxon>
        <taxon>Pucciniales</taxon>
        <taxon>Melampsoraceae</taxon>
        <taxon>Melampsora</taxon>
    </lineage>
</organism>
<dbReference type="SUPFAM" id="SSF48452">
    <property type="entry name" value="TPR-like"/>
    <property type="match status" value="1"/>
</dbReference>
<evidence type="ECO:0000313" key="3">
    <source>
        <dbReference type="EMBL" id="EGF99665.1"/>
    </source>
</evidence>
<dbReference type="GeneID" id="18936812"/>
<evidence type="ECO:0000259" key="2">
    <source>
        <dbReference type="PROSITE" id="PS50076"/>
    </source>
</evidence>
<dbReference type="OrthoDB" id="10250354at2759"/>
<keyword evidence="4" id="KW-1185">Reference proteome</keyword>
<dbReference type="InterPro" id="IPR011990">
    <property type="entry name" value="TPR-like_helical_dom_sf"/>
</dbReference>
<name>F4S6S9_MELLP</name>
<dbReference type="Gene3D" id="1.10.287.110">
    <property type="entry name" value="DnaJ domain"/>
    <property type="match status" value="1"/>
</dbReference>
<dbReference type="InterPro" id="IPR036869">
    <property type="entry name" value="J_dom_sf"/>
</dbReference>
<proteinExistence type="predicted"/>